<feature type="binding site" evidence="3">
    <location>
        <position position="14"/>
    </location>
    <ligand>
        <name>a divalent metal cation</name>
        <dbReference type="ChEBI" id="CHEBI:60240"/>
    </ligand>
</feature>
<dbReference type="GO" id="GO:0004341">
    <property type="term" value="F:gluconolactonase activity"/>
    <property type="evidence" value="ECO:0007669"/>
    <property type="project" value="TreeGrafter"/>
</dbReference>
<evidence type="ECO:0000256" key="2">
    <source>
        <dbReference type="PIRSR" id="PIRSR605511-1"/>
    </source>
</evidence>
<evidence type="ECO:0000313" key="6">
    <source>
        <dbReference type="Proteomes" id="UP000194161"/>
    </source>
</evidence>
<evidence type="ECO:0000256" key="1">
    <source>
        <dbReference type="ARBA" id="ARBA00008853"/>
    </source>
</evidence>
<dbReference type="GO" id="GO:0005509">
    <property type="term" value="F:calcium ion binding"/>
    <property type="evidence" value="ECO:0007669"/>
    <property type="project" value="TreeGrafter"/>
</dbReference>
<gene>
    <name evidence="5" type="ORF">CAL15_12820</name>
</gene>
<dbReference type="STRING" id="463040.CAL15_12820"/>
<dbReference type="KEGG" id="bgm:CAL15_12820"/>
<protein>
    <recommendedName>
        <fullName evidence="4">SMP-30/Gluconolactonase/LRE-like region domain-containing protein</fullName>
    </recommendedName>
</protein>
<feature type="binding site" evidence="3">
    <location>
        <position position="95"/>
    </location>
    <ligand>
        <name>substrate</name>
    </ligand>
</feature>
<dbReference type="OrthoDB" id="9775406at2"/>
<dbReference type="InterPro" id="IPR011042">
    <property type="entry name" value="6-blade_b-propeller_TolB-like"/>
</dbReference>
<dbReference type="SUPFAM" id="SSF63829">
    <property type="entry name" value="Calcium-dependent phosphotriesterase"/>
    <property type="match status" value="1"/>
</dbReference>
<proteinExistence type="inferred from homology"/>
<name>A0A1W6ZCS2_9BORD</name>
<evidence type="ECO:0000256" key="3">
    <source>
        <dbReference type="PIRSR" id="PIRSR605511-2"/>
    </source>
</evidence>
<feature type="domain" description="SMP-30/Gluconolactonase/LRE-like region" evidence="4">
    <location>
        <begin position="12"/>
        <end position="247"/>
    </location>
</feature>
<keyword evidence="3" id="KW-0862">Zinc</keyword>
<accession>A0A1W6ZCS2</accession>
<dbReference type="GO" id="GO:0019853">
    <property type="term" value="P:L-ascorbic acid biosynthetic process"/>
    <property type="evidence" value="ECO:0007669"/>
    <property type="project" value="TreeGrafter"/>
</dbReference>
<evidence type="ECO:0000259" key="4">
    <source>
        <dbReference type="Pfam" id="PF08450"/>
    </source>
</evidence>
<keyword evidence="6" id="KW-1185">Reference proteome</keyword>
<dbReference type="EMBL" id="CP021111">
    <property type="protein sequence ID" value="ARP95186.1"/>
    <property type="molecule type" value="Genomic_DNA"/>
</dbReference>
<sequence>MTTVFDSRPCHLGEGALWHPSRQMLFWFDILNNRLLGRGALATYQAELPERHSAAAWIDADRLLLASETGLWWFDLDSRRRGLLVEVEADDPATRSNDGRADPWGGYWIGTMDKQARPGAGALYRFFGGKLVRLRTGLSIPNSICFAPDRSLAYFADTPRQRVWRWALDESGWPRGEPTTFLNLTAAGLYPDGAITATDGTLWMAHWGAGCVGHYDAAGACLGRRELPSPQPTCPAFGAGRLYVTSAWEGMAPQARITHPLAGQTFDLGQIAHGRDEPAFRL</sequence>
<dbReference type="PANTHER" id="PTHR10907:SF47">
    <property type="entry name" value="REGUCALCIN"/>
    <property type="match status" value="1"/>
</dbReference>
<organism evidence="5 6">
    <name type="scientific">Bordetella genomosp. 13</name>
    <dbReference type="NCBI Taxonomy" id="463040"/>
    <lineage>
        <taxon>Bacteria</taxon>
        <taxon>Pseudomonadati</taxon>
        <taxon>Pseudomonadota</taxon>
        <taxon>Betaproteobacteria</taxon>
        <taxon>Burkholderiales</taxon>
        <taxon>Alcaligenaceae</taxon>
        <taxon>Bordetella</taxon>
    </lineage>
</organism>
<evidence type="ECO:0000313" key="5">
    <source>
        <dbReference type="EMBL" id="ARP95186.1"/>
    </source>
</evidence>
<keyword evidence="3" id="KW-0479">Metal-binding</keyword>
<reference evidence="5 6" key="1">
    <citation type="submission" date="2017-05" db="EMBL/GenBank/DDBJ databases">
        <title>Complete and WGS of Bordetella genogroups.</title>
        <authorList>
            <person name="Spilker T."/>
            <person name="LiPuma J."/>
        </authorList>
    </citation>
    <scope>NUCLEOTIDE SEQUENCE [LARGE SCALE GENOMIC DNA]</scope>
    <source>
        <strain evidence="5 6">AU7206</strain>
    </source>
</reference>
<feature type="active site" description="Proton donor/acceptor" evidence="2">
    <location>
        <position position="192"/>
    </location>
</feature>
<dbReference type="Gene3D" id="2.120.10.30">
    <property type="entry name" value="TolB, C-terminal domain"/>
    <property type="match status" value="1"/>
</dbReference>
<dbReference type="AlphaFoldDB" id="A0A1W6ZCS2"/>
<feature type="binding site" evidence="3">
    <location>
        <position position="192"/>
    </location>
    <ligand>
        <name>a divalent metal cation</name>
        <dbReference type="ChEBI" id="CHEBI:60240"/>
    </ligand>
</feature>
<dbReference type="RefSeq" id="WP_086078950.1">
    <property type="nucleotide sequence ID" value="NZ_CP021111.1"/>
</dbReference>
<comment type="cofactor">
    <cofactor evidence="3">
        <name>Zn(2+)</name>
        <dbReference type="ChEBI" id="CHEBI:29105"/>
    </cofactor>
    <text evidence="3">Binds 1 divalent metal cation per subunit.</text>
</comment>
<dbReference type="PRINTS" id="PR01790">
    <property type="entry name" value="SMP30FAMILY"/>
</dbReference>
<feature type="binding site" evidence="3">
    <location>
        <position position="97"/>
    </location>
    <ligand>
        <name>substrate</name>
    </ligand>
</feature>
<dbReference type="InterPro" id="IPR013658">
    <property type="entry name" value="SGL"/>
</dbReference>
<dbReference type="InterPro" id="IPR005511">
    <property type="entry name" value="SMP-30"/>
</dbReference>
<feature type="binding site" evidence="3">
    <location>
        <position position="142"/>
    </location>
    <ligand>
        <name>a divalent metal cation</name>
        <dbReference type="ChEBI" id="CHEBI:60240"/>
    </ligand>
</feature>
<dbReference type="PANTHER" id="PTHR10907">
    <property type="entry name" value="REGUCALCIN"/>
    <property type="match status" value="1"/>
</dbReference>
<dbReference type="Pfam" id="PF08450">
    <property type="entry name" value="SGL"/>
    <property type="match status" value="1"/>
</dbReference>
<dbReference type="Proteomes" id="UP000194161">
    <property type="component" value="Chromosome"/>
</dbReference>
<comment type="similarity">
    <text evidence="1">Belongs to the SMP-30/CGR1 family.</text>
</comment>